<dbReference type="EMBL" id="CP069280">
    <property type="protein sequence ID" value="QRI52454.1"/>
    <property type="molecule type" value="Genomic_DNA"/>
</dbReference>
<feature type="transmembrane region" description="Helical" evidence="3">
    <location>
        <begin position="34"/>
        <end position="52"/>
    </location>
</feature>
<feature type="transmembrane region" description="Helical" evidence="3">
    <location>
        <begin position="6"/>
        <end position="22"/>
    </location>
</feature>
<dbReference type="EC" id="3.4.23.-" evidence="1"/>
<reference evidence="5" key="3">
    <citation type="submission" date="2021-02" db="EMBL/GenBank/DDBJ databases">
        <authorList>
            <person name="Dover N."/>
            <person name="Barash J.R."/>
            <person name="Bell J.M."/>
            <person name="Sylvester M.D."/>
            <person name="Arnon S."/>
        </authorList>
    </citation>
    <scope>NUCLEOTIDE SEQUENCE</scope>
    <source>
        <strain evidence="5">IBCA10-7060</strain>
    </source>
</reference>
<comment type="subcellular location">
    <subcellularLocation>
        <location evidence="1">Cell membrane</location>
    </subcellularLocation>
</comment>
<feature type="transmembrane region" description="Helical" evidence="3">
    <location>
        <begin position="88"/>
        <end position="106"/>
    </location>
</feature>
<accession>A0A0A2HFU4</accession>
<dbReference type="GO" id="GO:0005886">
    <property type="term" value="C:plasma membrane"/>
    <property type="evidence" value="ECO:0007669"/>
    <property type="project" value="UniProtKB-SubCell"/>
</dbReference>
<feature type="transmembrane region" description="Helical" evidence="3">
    <location>
        <begin position="58"/>
        <end position="76"/>
    </location>
</feature>
<evidence type="ECO:0000313" key="5">
    <source>
        <dbReference type="EMBL" id="QRI52454.1"/>
    </source>
</evidence>
<evidence type="ECO:0000256" key="2">
    <source>
        <dbReference type="PIRSR" id="PIRSR018571-1"/>
    </source>
</evidence>
<dbReference type="GO" id="GO:0030436">
    <property type="term" value="P:asexual sporulation"/>
    <property type="evidence" value="ECO:0007669"/>
    <property type="project" value="InterPro"/>
</dbReference>
<keyword evidence="1" id="KW-0378">Hydrolase</keyword>
<protein>
    <recommendedName>
        <fullName evidence="1">Sporulation sigma-E factor-processing peptidase</fullName>
        <ecNumber evidence="1">3.4.23.-</ecNumber>
    </recommendedName>
    <alternativeName>
        <fullName evidence="1">Membrane-associated aspartic protease</fullName>
    </alternativeName>
    <alternativeName>
        <fullName evidence="1">Stage II sporulation protein GA</fullName>
    </alternativeName>
</protein>
<keyword evidence="3" id="KW-1133">Transmembrane helix</keyword>
<keyword evidence="1" id="KW-0064">Aspartyl protease</keyword>
<comment type="function">
    <text evidence="1">Probable aspartic protease that is responsible for the proteolytic cleavage of the RNA polymerase sigma E factor (SigE/spoIIGB) to yield the active peptide in the mother cell during sporulation. Responds to a signal from the forespore that is triggered by the extracellular signal protein SpoIIR.</text>
</comment>
<keyword evidence="3" id="KW-0812">Transmembrane</keyword>
<dbReference type="GO" id="GO:0006508">
    <property type="term" value="P:proteolysis"/>
    <property type="evidence" value="ECO:0007669"/>
    <property type="project" value="UniProtKB-KW"/>
</dbReference>
<keyword evidence="1" id="KW-1003">Cell membrane</keyword>
<sequence>MVVYLDIMILENFIVNLFILFLTSQTLKVNNKILYLIISSFLGSLYILVLIIPSLAIFNKLIFKILIAFILILIAFRKRDLIFNIKATGVYIVYSMIIAGICVFLECNKMNSQTSLFIENFSYKKLMISMMIIYIIGSKLIWYIKDRKDISSFIYDVDIILQQDHRRVKAFLDTGNELREPATNLPVLVVEKDVFSNVNLDTYDKFYIPYRVVNGNFGNLEGFKPNYIDIHVGDKKEKKEVIIALSEGKLSGIKDYRALLSRGII</sequence>
<dbReference type="NCBIfam" id="TIGR02854">
    <property type="entry name" value="spore_II_GA"/>
    <property type="match status" value="1"/>
</dbReference>
<feature type="active site" evidence="2">
    <location>
        <position position="173"/>
    </location>
</feature>
<dbReference type="Proteomes" id="UP000663464">
    <property type="component" value="Chromosome"/>
</dbReference>
<keyword evidence="1" id="KW-0645">Protease</keyword>
<evidence type="ECO:0000313" key="4">
    <source>
        <dbReference type="EMBL" id="NFJ09277.1"/>
    </source>
</evidence>
<organism evidence="4 6">
    <name type="scientific">Clostridium botulinum</name>
    <dbReference type="NCBI Taxonomy" id="1491"/>
    <lineage>
        <taxon>Bacteria</taxon>
        <taxon>Bacillati</taxon>
        <taxon>Bacillota</taxon>
        <taxon>Clostridia</taxon>
        <taxon>Eubacteriales</taxon>
        <taxon>Clostridiaceae</taxon>
        <taxon>Clostridium</taxon>
    </lineage>
</organism>
<dbReference type="InterPro" id="IPR005081">
    <property type="entry name" value="SpoIIGA"/>
</dbReference>
<dbReference type="GO" id="GO:0004190">
    <property type="term" value="F:aspartic-type endopeptidase activity"/>
    <property type="evidence" value="ECO:0007669"/>
    <property type="project" value="UniProtKB-KW"/>
</dbReference>
<dbReference type="Proteomes" id="UP000480039">
    <property type="component" value="Unassembled WGS sequence"/>
</dbReference>
<keyword evidence="1 3" id="KW-0472">Membrane</keyword>
<dbReference type="AlphaFoldDB" id="A0A0A2HFU4"/>
<dbReference type="GO" id="GO:0030435">
    <property type="term" value="P:sporulation resulting in formation of a cellular spore"/>
    <property type="evidence" value="ECO:0007669"/>
    <property type="project" value="UniProtKB-KW"/>
</dbReference>
<name>A0A0A2HFU4_CLOBO</name>
<reference evidence="5 7" key="1">
    <citation type="journal article" date="2014" name="J. Infect. Dis.">
        <title>Molecular characterization of a novel botulinum neurotoxin type H gene.</title>
        <authorList>
            <person name="Dover N."/>
            <person name="Barash J.R."/>
            <person name="Hill K.K."/>
            <person name="Xie G."/>
            <person name="Arnon S.S."/>
        </authorList>
    </citation>
    <scope>NUCLEOTIDE SEQUENCE [LARGE SCALE GENOMIC DNA]</scope>
    <source>
        <strain evidence="5 7">IBCA10-7060</strain>
    </source>
</reference>
<evidence type="ECO:0000256" key="3">
    <source>
        <dbReference type="SAM" id="Phobius"/>
    </source>
</evidence>
<evidence type="ECO:0000256" key="1">
    <source>
        <dbReference type="PIRNR" id="PIRNR018571"/>
    </source>
</evidence>
<keyword evidence="1" id="KW-0749">Sporulation</keyword>
<gene>
    <name evidence="4" type="primary">spoIIGA</name>
    <name evidence="4" type="ORF">FC871_12500</name>
    <name evidence="5" type="ORF">JQS73_13585</name>
</gene>
<reference evidence="4 6" key="2">
    <citation type="submission" date="2019-04" db="EMBL/GenBank/DDBJ databases">
        <title>Genome sequencing of Clostridium botulinum Groups I-IV and Clostridium butyricum.</title>
        <authorList>
            <person name="Brunt J."/>
            <person name="Van Vliet A.H.M."/>
            <person name="Stringer S.C."/>
            <person name="Carter A.T."/>
            <person name="Peck M.W."/>
        </authorList>
    </citation>
    <scope>NUCLEOTIDE SEQUENCE [LARGE SCALE GENOMIC DNA]</scope>
    <source>
        <strain evidence="4 6">Colworth BL30</strain>
    </source>
</reference>
<dbReference type="Pfam" id="PF03419">
    <property type="entry name" value="Peptidase_U4"/>
    <property type="match status" value="1"/>
</dbReference>
<dbReference type="EMBL" id="SWQE01000006">
    <property type="protein sequence ID" value="NFJ09277.1"/>
    <property type="molecule type" value="Genomic_DNA"/>
</dbReference>
<evidence type="ECO:0000313" key="7">
    <source>
        <dbReference type="Proteomes" id="UP000663464"/>
    </source>
</evidence>
<evidence type="ECO:0000313" key="6">
    <source>
        <dbReference type="Proteomes" id="UP000480039"/>
    </source>
</evidence>
<proteinExistence type="inferred from homology"/>
<comment type="similarity">
    <text evidence="1">Belongs to the peptidase U4 family.</text>
</comment>
<dbReference type="RefSeq" id="WP_012341869.1">
    <property type="nucleotide sequence ID" value="NZ_CP069280.1"/>
</dbReference>
<feature type="transmembrane region" description="Helical" evidence="3">
    <location>
        <begin position="126"/>
        <end position="144"/>
    </location>
</feature>
<dbReference type="PIRSF" id="PIRSF018571">
    <property type="entry name" value="SpoIIGA"/>
    <property type="match status" value="1"/>
</dbReference>